<accession>A0A835K1P2</accession>
<gene>
    <name evidence="10" type="ORF">SADUNF_Sadunf06G0008900</name>
</gene>
<comment type="catalytic activity">
    <reaction evidence="1">
        <text>S-ubiquitinyl-[E2 ubiquitin-conjugating enzyme]-L-cysteine + [acceptor protein]-L-lysine = [E2 ubiquitin-conjugating enzyme]-L-cysteine + N(6)-ubiquitinyl-[acceptor protein]-L-lysine.</text>
        <dbReference type="EC" id="2.3.2.26"/>
    </reaction>
</comment>
<proteinExistence type="predicted"/>
<evidence type="ECO:0000256" key="7">
    <source>
        <dbReference type="SAM" id="MobiDB-lite"/>
    </source>
</evidence>
<evidence type="ECO:0000256" key="6">
    <source>
        <dbReference type="PROSITE-ProRule" id="PRU00104"/>
    </source>
</evidence>
<keyword evidence="4" id="KW-0808">Transferase</keyword>
<dbReference type="Proteomes" id="UP000657918">
    <property type="component" value="Unassembled WGS sequence"/>
</dbReference>
<feature type="compositionally biased region" description="Polar residues" evidence="7">
    <location>
        <begin position="1"/>
        <end position="18"/>
    </location>
</feature>
<dbReference type="Gene3D" id="3.30.2410.10">
    <property type="entry name" value="Hect, E3 ligase catalytic domain"/>
    <property type="match status" value="2"/>
</dbReference>
<evidence type="ECO:0000256" key="3">
    <source>
        <dbReference type="ARBA" id="ARBA00012485"/>
    </source>
</evidence>
<dbReference type="InterPro" id="IPR000626">
    <property type="entry name" value="Ubiquitin-like_dom"/>
</dbReference>
<dbReference type="GO" id="GO:0006511">
    <property type="term" value="P:ubiquitin-dependent protein catabolic process"/>
    <property type="evidence" value="ECO:0007669"/>
    <property type="project" value="TreeGrafter"/>
</dbReference>
<comment type="caution">
    <text evidence="10">The sequence shown here is derived from an EMBL/GenBank/DDBJ whole genome shotgun (WGS) entry which is preliminary data.</text>
</comment>
<protein>
    <recommendedName>
        <fullName evidence="3">HECT-type E3 ubiquitin transferase</fullName>
        <ecNumber evidence="3">2.3.2.26</ecNumber>
    </recommendedName>
</protein>
<feature type="active site" description="Glycyl thioester intermediate" evidence="6">
    <location>
        <position position="1006"/>
    </location>
</feature>
<dbReference type="InterPro" id="IPR029071">
    <property type="entry name" value="Ubiquitin-like_domsf"/>
</dbReference>
<dbReference type="OrthoDB" id="8068875at2759"/>
<dbReference type="Gene3D" id="3.30.2160.10">
    <property type="entry name" value="Hect, E3 ligase catalytic domain"/>
    <property type="match status" value="1"/>
</dbReference>
<feature type="domain" description="HECT" evidence="9">
    <location>
        <begin position="572"/>
        <end position="1040"/>
    </location>
</feature>
<dbReference type="InterPro" id="IPR019956">
    <property type="entry name" value="Ubiquitin_dom"/>
</dbReference>
<dbReference type="PRINTS" id="PR00348">
    <property type="entry name" value="UBIQUITIN"/>
</dbReference>
<dbReference type="InterPro" id="IPR035983">
    <property type="entry name" value="Hect_E3_ubiquitin_ligase"/>
</dbReference>
<evidence type="ECO:0000256" key="4">
    <source>
        <dbReference type="ARBA" id="ARBA00022679"/>
    </source>
</evidence>
<dbReference type="Gene3D" id="3.90.1750.10">
    <property type="entry name" value="Hect, E3 ligase catalytic domains"/>
    <property type="match status" value="1"/>
</dbReference>
<name>A0A835K1P2_9ROSI</name>
<dbReference type="PROSITE" id="PS50053">
    <property type="entry name" value="UBIQUITIN_2"/>
    <property type="match status" value="1"/>
</dbReference>
<dbReference type="EC" id="2.3.2.26" evidence="3"/>
<reference evidence="10 11" key="1">
    <citation type="submission" date="2020-10" db="EMBL/GenBank/DDBJ databases">
        <title>Plant Genome Project.</title>
        <authorList>
            <person name="Zhang R.-G."/>
        </authorList>
    </citation>
    <scope>NUCLEOTIDE SEQUENCE [LARGE SCALE GENOMIC DNA]</scope>
    <source>
        <strain evidence="10">FAFU-HL-1</strain>
        <tissue evidence="10">Leaf</tissue>
    </source>
</reference>
<dbReference type="SUPFAM" id="SSF56204">
    <property type="entry name" value="Hect, E3 ligase catalytic domain"/>
    <property type="match status" value="2"/>
</dbReference>
<evidence type="ECO:0000313" key="10">
    <source>
        <dbReference type="EMBL" id="KAF9679378.1"/>
    </source>
</evidence>
<evidence type="ECO:0000256" key="2">
    <source>
        <dbReference type="ARBA" id="ARBA00004906"/>
    </source>
</evidence>
<feature type="domain" description="Ubiquitin-like" evidence="8">
    <location>
        <begin position="114"/>
        <end position="190"/>
    </location>
</feature>
<dbReference type="AlphaFoldDB" id="A0A835K1P2"/>
<dbReference type="FunFam" id="3.30.2160.10:FF:000019">
    <property type="entry name" value="E3 ubiquitin-protein ligase UPL5 isoform A"/>
    <property type="match status" value="1"/>
</dbReference>
<dbReference type="InterPro" id="IPR000569">
    <property type="entry name" value="HECT_dom"/>
</dbReference>
<dbReference type="GO" id="GO:0000209">
    <property type="term" value="P:protein polyubiquitination"/>
    <property type="evidence" value="ECO:0007669"/>
    <property type="project" value="TreeGrafter"/>
</dbReference>
<dbReference type="PROSITE" id="PS50237">
    <property type="entry name" value="HECT"/>
    <property type="match status" value="1"/>
</dbReference>
<feature type="compositionally biased region" description="Low complexity" evidence="7">
    <location>
        <begin position="76"/>
        <end position="103"/>
    </location>
</feature>
<feature type="compositionally biased region" description="Polar residues" evidence="7">
    <location>
        <begin position="55"/>
        <end position="75"/>
    </location>
</feature>
<dbReference type="PANTHER" id="PTHR11254">
    <property type="entry name" value="HECT DOMAIN UBIQUITIN-PROTEIN LIGASE"/>
    <property type="match status" value="1"/>
</dbReference>
<dbReference type="SUPFAM" id="SSF54236">
    <property type="entry name" value="Ubiquitin-like"/>
    <property type="match status" value="1"/>
</dbReference>
<evidence type="ECO:0000313" key="11">
    <source>
        <dbReference type="Proteomes" id="UP000657918"/>
    </source>
</evidence>
<dbReference type="Pfam" id="PF00632">
    <property type="entry name" value="HECT"/>
    <property type="match status" value="2"/>
</dbReference>
<evidence type="ECO:0000256" key="1">
    <source>
        <dbReference type="ARBA" id="ARBA00000885"/>
    </source>
</evidence>
<evidence type="ECO:0000256" key="5">
    <source>
        <dbReference type="ARBA" id="ARBA00022786"/>
    </source>
</evidence>
<dbReference type="GO" id="GO:0061630">
    <property type="term" value="F:ubiquitin protein ligase activity"/>
    <property type="evidence" value="ECO:0007669"/>
    <property type="project" value="UniProtKB-EC"/>
</dbReference>
<dbReference type="InterPro" id="IPR050409">
    <property type="entry name" value="E3_ubiq-protein_ligase"/>
</dbReference>
<dbReference type="EMBL" id="JADGMS010000006">
    <property type="protein sequence ID" value="KAF9679378.1"/>
    <property type="molecule type" value="Genomic_DNA"/>
</dbReference>
<dbReference type="GO" id="GO:0005737">
    <property type="term" value="C:cytoplasm"/>
    <property type="evidence" value="ECO:0007669"/>
    <property type="project" value="TreeGrafter"/>
</dbReference>
<organism evidence="10 11">
    <name type="scientific">Salix dunnii</name>
    <dbReference type="NCBI Taxonomy" id="1413687"/>
    <lineage>
        <taxon>Eukaryota</taxon>
        <taxon>Viridiplantae</taxon>
        <taxon>Streptophyta</taxon>
        <taxon>Embryophyta</taxon>
        <taxon>Tracheophyta</taxon>
        <taxon>Spermatophyta</taxon>
        <taxon>Magnoliopsida</taxon>
        <taxon>eudicotyledons</taxon>
        <taxon>Gunneridae</taxon>
        <taxon>Pentapetalae</taxon>
        <taxon>rosids</taxon>
        <taxon>fabids</taxon>
        <taxon>Malpighiales</taxon>
        <taxon>Salicaceae</taxon>
        <taxon>Saliceae</taxon>
        <taxon>Salix</taxon>
    </lineage>
</organism>
<dbReference type="Pfam" id="PF00240">
    <property type="entry name" value="ubiquitin"/>
    <property type="match status" value="1"/>
</dbReference>
<evidence type="ECO:0000259" key="9">
    <source>
        <dbReference type="PROSITE" id="PS50237"/>
    </source>
</evidence>
<dbReference type="SMART" id="SM00213">
    <property type="entry name" value="UBQ"/>
    <property type="match status" value="1"/>
</dbReference>
<dbReference type="Gene3D" id="3.10.20.90">
    <property type="entry name" value="Phosphatidylinositol 3-kinase Catalytic Subunit, Chain A, domain 1"/>
    <property type="match status" value="1"/>
</dbReference>
<feature type="region of interest" description="Disordered" evidence="7">
    <location>
        <begin position="1"/>
        <end position="107"/>
    </location>
</feature>
<dbReference type="SMART" id="SM00119">
    <property type="entry name" value="HECTc"/>
    <property type="match status" value="1"/>
</dbReference>
<comment type="pathway">
    <text evidence="2">Protein modification; protein ubiquitination.</text>
</comment>
<sequence>MSLPQSPTVDSLHQQRSSTVDHRVSSKRKLDDVEDNDAVFSDLISVRMRKDDTESSTGNNQEQQQPPSISSTNQLSTRVSDASTSTSSSSTSFSSAAAMGTTTPSPLRRSQSRLQFFIRMISDGTHLVINANSSDSVKSLHERIRVITGIPVIEQRLIYLGKQLQYENKLSDYSIENDSILHLVGRMRSTRHPRTCQLINDMVSYICRLCKSIFPCGVHPYTSKHIKELMTEFFSLTPKDDNEYASGHLNVFLSNSAPAALVALYVSSIKGNKDCAEGAIRHFLNSCRISLPKNLHLQCVPIVMEFCNLLRKVGSDDPLYVVCRSCLGSLLENSGGTCGWRYHGEEAGKGAVMKEIFPFVCELGSKLLKDLMESVVESVGPLEADVKDFSAFLIPLYSVIFEQRGFRSPISMPLNKRAFNCPLYVKEIEQLHVIFTDLLNIMEKCLGKMQDSSNFKMNGEGELGHIGWSQYLFILKELNNIAKLYKGAEEKFWMVLRLRKASLCVLIVRYAKRTDDHQWLLQRKDVTDFESRRHLAMMMFPEVKEDYEELHEMLIDRSQLLAESFEYIVHAESEALHAGLFMEFKNEEATGPGVLREWFFLVTQAIFNPQNALFVACPSDRRRFYPNPASKVDPMHLDYFTFSGRVIALALMHKVQVGIVFDRVFFLQLAGMHISLEDIRDADPCLYSGCKQILQMDPEFIDSDALGLTFVREVEELGSIKVVELCPGGKGIVVNSKNREEYVNLLIQHRFVTSISDPVSRFARGFADILSKSGEQKLFFRNLELEDLDWMLYGSESPICVEDWKAHTEYSSYKETDPQISWFWKVLLLLIFLDFLISYNAYGMDNMFSWEITICRVQTVCVPFFCIFLGSSFCPLFSNLEEQSFDVYPDQGCEWMGLSSHQQFGVQMFFLFGDKIENVSELSKTEISTALKKVVPFSSFIVSPHSLSLCIMHIVGGMSADQRKVLLFFWTSVKYVPVEGFRGLASRLYIYKSTEPHDHLPSSHTCFYRLCFPPYPSMAIMQDRLRVITQEHVGCSFGTW</sequence>
<feature type="compositionally biased region" description="Basic and acidic residues" evidence="7">
    <location>
        <begin position="19"/>
        <end position="31"/>
    </location>
</feature>
<dbReference type="PANTHER" id="PTHR11254:SF424">
    <property type="entry name" value="E3 UBIQUITIN-PROTEIN LIGASE UPL5"/>
    <property type="match status" value="1"/>
</dbReference>
<keyword evidence="11" id="KW-1185">Reference proteome</keyword>
<keyword evidence="5 6" id="KW-0833">Ubl conjugation pathway</keyword>
<evidence type="ECO:0000259" key="8">
    <source>
        <dbReference type="PROSITE" id="PS50053"/>
    </source>
</evidence>